<accession>A0A6I3KIQ4</accession>
<dbReference type="Proteomes" id="UP000440694">
    <property type="component" value="Unassembled WGS sequence"/>
</dbReference>
<reference evidence="1 2" key="1">
    <citation type="submission" date="2019-11" db="EMBL/GenBank/DDBJ databases">
        <title>Identification of a novel strain.</title>
        <authorList>
            <person name="Xu Q."/>
            <person name="Wang G."/>
        </authorList>
    </citation>
    <scope>NUCLEOTIDE SEQUENCE [LARGE SCALE GENOMIC DNA]</scope>
    <source>
        <strain evidence="2">xq</strain>
    </source>
</reference>
<organism evidence="1 2">
    <name type="scientific">Hyphomicrobium album</name>
    <dbReference type="NCBI Taxonomy" id="2665159"/>
    <lineage>
        <taxon>Bacteria</taxon>
        <taxon>Pseudomonadati</taxon>
        <taxon>Pseudomonadota</taxon>
        <taxon>Alphaproteobacteria</taxon>
        <taxon>Hyphomicrobiales</taxon>
        <taxon>Hyphomicrobiaceae</taxon>
        <taxon>Hyphomicrobium</taxon>
    </lineage>
</organism>
<comment type="caution">
    <text evidence="1">The sequence shown here is derived from an EMBL/GenBank/DDBJ whole genome shotgun (WGS) entry which is preliminary data.</text>
</comment>
<dbReference type="InterPro" id="IPR029024">
    <property type="entry name" value="TerB-like"/>
</dbReference>
<keyword evidence="2" id="KW-1185">Reference proteome</keyword>
<evidence type="ECO:0000313" key="2">
    <source>
        <dbReference type="Proteomes" id="UP000440694"/>
    </source>
</evidence>
<sequence>MQSDQTMKAKLSPQEALIYAMVTAAAADRTITEHELARINTMVKELPAFRGIEHAWLSREAQDCGKLLSKPDGVHKVVRLIVEALPGELRETAFALAAEVAASDLAIQDGEREFLTLLATGLHIDGLVRAALERTAQARHRAP</sequence>
<protein>
    <submittedName>
        <fullName evidence="1">DUF533 domain-containing protein</fullName>
    </submittedName>
</protein>
<dbReference type="RefSeq" id="WP_154740144.1">
    <property type="nucleotide sequence ID" value="NZ_WMBQ01000002.1"/>
</dbReference>
<dbReference type="SUPFAM" id="SSF158682">
    <property type="entry name" value="TerB-like"/>
    <property type="match status" value="1"/>
</dbReference>
<dbReference type="Gene3D" id="1.10.3680.10">
    <property type="entry name" value="TerB-like"/>
    <property type="match status" value="1"/>
</dbReference>
<proteinExistence type="predicted"/>
<dbReference type="InterPro" id="IPR007486">
    <property type="entry name" value="YebE"/>
</dbReference>
<dbReference type="EMBL" id="WMBQ01000002">
    <property type="protein sequence ID" value="MTD95615.1"/>
    <property type="molecule type" value="Genomic_DNA"/>
</dbReference>
<dbReference type="AlphaFoldDB" id="A0A6I3KIQ4"/>
<name>A0A6I3KIQ4_9HYPH</name>
<dbReference type="Pfam" id="PF04391">
    <property type="entry name" value="DUF533"/>
    <property type="match status" value="1"/>
</dbReference>
<dbReference type="CDD" id="cd07176">
    <property type="entry name" value="terB"/>
    <property type="match status" value="1"/>
</dbReference>
<gene>
    <name evidence="1" type="ORF">GIW81_14850</name>
</gene>
<evidence type="ECO:0000313" key="1">
    <source>
        <dbReference type="EMBL" id="MTD95615.1"/>
    </source>
</evidence>